<evidence type="ECO:0000313" key="9">
    <source>
        <dbReference type="Proteomes" id="UP001222027"/>
    </source>
</evidence>
<dbReference type="SUPFAM" id="SSF103473">
    <property type="entry name" value="MFS general substrate transporter"/>
    <property type="match status" value="1"/>
</dbReference>
<dbReference type="EMBL" id="JAQQAF010000008">
    <property type="protein sequence ID" value="KAJ8465062.1"/>
    <property type="molecule type" value="Genomic_DNA"/>
</dbReference>
<feature type="transmembrane region" description="Helical" evidence="7">
    <location>
        <begin position="200"/>
        <end position="219"/>
    </location>
</feature>
<feature type="transmembrane region" description="Helical" evidence="7">
    <location>
        <begin position="556"/>
        <end position="579"/>
    </location>
</feature>
<dbReference type="PANTHER" id="PTHR11654">
    <property type="entry name" value="OLIGOPEPTIDE TRANSPORTER-RELATED"/>
    <property type="match status" value="1"/>
</dbReference>
<evidence type="ECO:0000313" key="8">
    <source>
        <dbReference type="EMBL" id="KAJ8465062.1"/>
    </source>
</evidence>
<dbReference type="CDD" id="cd17416">
    <property type="entry name" value="MFS_NPF1_2"/>
    <property type="match status" value="1"/>
</dbReference>
<dbReference type="Gene3D" id="1.20.1250.20">
    <property type="entry name" value="MFS general substrate transporter like domains"/>
    <property type="match status" value="1"/>
</dbReference>
<dbReference type="AlphaFoldDB" id="A0AAV8P360"/>
<feature type="transmembrane region" description="Helical" evidence="7">
    <location>
        <begin position="152"/>
        <end position="171"/>
    </location>
</feature>
<dbReference type="GO" id="GO:0016020">
    <property type="term" value="C:membrane"/>
    <property type="evidence" value="ECO:0007669"/>
    <property type="project" value="UniProtKB-SubCell"/>
</dbReference>
<protein>
    <recommendedName>
        <fullName evidence="10">Major facilitator superfamily (MFS) profile domain-containing protein</fullName>
    </recommendedName>
</protein>
<evidence type="ECO:0000256" key="1">
    <source>
        <dbReference type="ARBA" id="ARBA00004141"/>
    </source>
</evidence>
<feature type="transmembrane region" description="Helical" evidence="7">
    <location>
        <begin position="352"/>
        <end position="370"/>
    </location>
</feature>
<keyword evidence="3 7" id="KW-0812">Transmembrane</keyword>
<feature type="transmembrane region" description="Helical" evidence="7">
    <location>
        <begin position="390"/>
        <end position="410"/>
    </location>
</feature>
<accession>A0AAV8P360</accession>
<keyword evidence="5 7" id="KW-0472">Membrane</keyword>
<sequence>MKRSSRSSRRASSMDHNPLLSDGAGAASDETGREERKPGGWKSMPFIIGNEAFERVATNGLTANFMVYLVEQYGMRQMEAATLCNVFSGTSNAAPLLGAFVSDAYWGRFRTLTYASVTTFLGMVVLTLTAAVPQLRPPVAEQSGQRLGPSGAHLAVLFLTLALLVLGAGGVRPCSLPFGVDQFDRSTEPGRRGLNSFFNWYYSISTAATVVAMTAVVYIQDSVSWPLGFGIPTALMLLAIILFFAGIRLYVFVPPEGSVFSGVLQVLVAAFRKRKLRLPAPNDAVEQETLLYINQARKSTMVMKLPLTLQFRFLNKAAIVCEGDMKEDGRSADPWKLCSVQQIEEVKCLMRIVPIWASGIICFVALTQQWTLAALQSMKMDRHLGPSFQIPPGSLGIICLITIVLFIPIYDRILVPMATSITGVQGGITLLQRQGAGMAIAIMSMVVAGLVEKKRRDSALAHGGADGSSPLSAMWLAPQLCLMGVAEAFNAVGQVEFYNRQFPEHMQTLAASLFHCSLAGASFLSTFLIAFVQKSTRGQGRASWLDDNINVGRVDYYYYVIAALGVGNLLYFMVCAHLYRYKGTPELEDGCKDIKAVL</sequence>
<gene>
    <name evidence="8" type="ORF">OPV22_027614</name>
</gene>
<comment type="similarity">
    <text evidence="2">Belongs to the major facilitator superfamily. Proton-dependent oligopeptide transporter (POT/PTR) (TC 2.A.17) family.</text>
</comment>
<dbReference type="Proteomes" id="UP001222027">
    <property type="component" value="Unassembled WGS sequence"/>
</dbReference>
<evidence type="ECO:0008006" key="10">
    <source>
        <dbReference type="Google" id="ProtNLM"/>
    </source>
</evidence>
<proteinExistence type="inferred from homology"/>
<evidence type="ECO:0000256" key="3">
    <source>
        <dbReference type="ARBA" id="ARBA00022692"/>
    </source>
</evidence>
<dbReference type="GO" id="GO:0022857">
    <property type="term" value="F:transmembrane transporter activity"/>
    <property type="evidence" value="ECO:0007669"/>
    <property type="project" value="InterPro"/>
</dbReference>
<reference evidence="8 9" key="1">
    <citation type="submission" date="2022-12" db="EMBL/GenBank/DDBJ databases">
        <title>Chromosome-scale assembly of the Ensete ventricosum genome.</title>
        <authorList>
            <person name="Dussert Y."/>
            <person name="Stocks J."/>
            <person name="Wendawek A."/>
            <person name="Woldeyes F."/>
            <person name="Nichols R.A."/>
            <person name="Borrell J.S."/>
        </authorList>
    </citation>
    <scope>NUCLEOTIDE SEQUENCE [LARGE SCALE GENOMIC DNA]</scope>
    <source>
        <strain evidence="9">cv. Maze</strain>
        <tissue evidence="8">Seeds</tissue>
    </source>
</reference>
<organism evidence="8 9">
    <name type="scientific">Ensete ventricosum</name>
    <name type="common">Abyssinian banana</name>
    <name type="synonym">Musa ensete</name>
    <dbReference type="NCBI Taxonomy" id="4639"/>
    <lineage>
        <taxon>Eukaryota</taxon>
        <taxon>Viridiplantae</taxon>
        <taxon>Streptophyta</taxon>
        <taxon>Embryophyta</taxon>
        <taxon>Tracheophyta</taxon>
        <taxon>Spermatophyta</taxon>
        <taxon>Magnoliopsida</taxon>
        <taxon>Liliopsida</taxon>
        <taxon>Zingiberales</taxon>
        <taxon>Musaceae</taxon>
        <taxon>Ensete</taxon>
    </lineage>
</organism>
<feature type="transmembrane region" description="Helical" evidence="7">
    <location>
        <begin position="112"/>
        <end position="132"/>
    </location>
</feature>
<keyword evidence="9" id="KW-1185">Reference proteome</keyword>
<evidence type="ECO:0000256" key="2">
    <source>
        <dbReference type="ARBA" id="ARBA00005982"/>
    </source>
</evidence>
<dbReference type="InterPro" id="IPR036259">
    <property type="entry name" value="MFS_trans_sf"/>
</dbReference>
<evidence type="ECO:0000256" key="4">
    <source>
        <dbReference type="ARBA" id="ARBA00022989"/>
    </source>
</evidence>
<evidence type="ECO:0000256" key="5">
    <source>
        <dbReference type="ARBA" id="ARBA00023136"/>
    </source>
</evidence>
<comment type="subcellular location">
    <subcellularLocation>
        <location evidence="1">Membrane</location>
        <topology evidence="1">Multi-pass membrane protein</topology>
    </subcellularLocation>
</comment>
<evidence type="ECO:0000256" key="7">
    <source>
        <dbReference type="SAM" id="Phobius"/>
    </source>
</evidence>
<keyword evidence="4 7" id="KW-1133">Transmembrane helix</keyword>
<feature type="transmembrane region" description="Helical" evidence="7">
    <location>
        <begin position="231"/>
        <end position="251"/>
    </location>
</feature>
<feature type="region of interest" description="Disordered" evidence="6">
    <location>
        <begin position="1"/>
        <end position="40"/>
    </location>
</feature>
<name>A0AAV8P360_ENSVE</name>
<evidence type="ECO:0000256" key="6">
    <source>
        <dbReference type="SAM" id="MobiDB-lite"/>
    </source>
</evidence>
<dbReference type="Pfam" id="PF00854">
    <property type="entry name" value="PTR2"/>
    <property type="match status" value="1"/>
</dbReference>
<dbReference type="InterPro" id="IPR000109">
    <property type="entry name" value="POT_fam"/>
</dbReference>
<feature type="transmembrane region" description="Helical" evidence="7">
    <location>
        <begin position="513"/>
        <end position="536"/>
    </location>
</feature>
<comment type="caution">
    <text evidence="8">The sequence shown here is derived from an EMBL/GenBank/DDBJ whole genome shotgun (WGS) entry which is preliminary data.</text>
</comment>